<dbReference type="OrthoDB" id="6583552at2759"/>
<dbReference type="GO" id="GO:0006281">
    <property type="term" value="P:DNA repair"/>
    <property type="evidence" value="ECO:0007669"/>
    <property type="project" value="UniProtKB-KW"/>
</dbReference>
<comment type="similarity">
    <text evidence="2">Belongs to the helicase family.</text>
</comment>
<feature type="compositionally biased region" description="Polar residues" evidence="3">
    <location>
        <begin position="162"/>
        <end position="176"/>
    </location>
</feature>
<dbReference type="GO" id="GO:0006310">
    <property type="term" value="P:DNA recombination"/>
    <property type="evidence" value="ECO:0007669"/>
    <property type="project" value="UniProtKB-KW"/>
</dbReference>
<dbReference type="EMBL" id="JACEEZ010025360">
    <property type="protein sequence ID" value="KAG0701619.1"/>
    <property type="molecule type" value="Genomic_DNA"/>
</dbReference>
<keyword evidence="2" id="KW-0234">DNA repair</keyword>
<dbReference type="PANTHER" id="PTHR47642">
    <property type="entry name" value="ATP-DEPENDENT DNA HELICASE"/>
    <property type="match status" value="1"/>
</dbReference>
<protein>
    <recommendedName>
        <fullName evidence="2">ATP-dependent DNA helicase</fullName>
        <ecNumber evidence="2">5.6.2.3</ecNumber>
    </recommendedName>
</protein>
<evidence type="ECO:0000256" key="3">
    <source>
        <dbReference type="SAM" id="MobiDB-lite"/>
    </source>
</evidence>
<keyword evidence="2" id="KW-0067">ATP-binding</keyword>
<accession>A0A8J4XKL1</accession>
<dbReference type="InterPro" id="IPR057437">
    <property type="entry name" value="PIF1/LRR1_PH"/>
</dbReference>
<dbReference type="GO" id="GO:0043139">
    <property type="term" value="F:5'-3' DNA helicase activity"/>
    <property type="evidence" value="ECO:0007669"/>
    <property type="project" value="UniProtKB-EC"/>
</dbReference>
<evidence type="ECO:0000259" key="4">
    <source>
        <dbReference type="Pfam" id="PF05970"/>
    </source>
</evidence>
<keyword evidence="2" id="KW-0233">DNA recombination</keyword>
<dbReference type="CDD" id="cd18037">
    <property type="entry name" value="DEXSc_Pif1_like"/>
    <property type="match status" value="1"/>
</dbReference>
<proteinExistence type="inferred from homology"/>
<evidence type="ECO:0000313" key="7">
    <source>
        <dbReference type="Proteomes" id="UP000770661"/>
    </source>
</evidence>
<keyword evidence="2 6" id="KW-0347">Helicase</keyword>
<feature type="compositionally biased region" description="Basic and acidic residues" evidence="3">
    <location>
        <begin position="179"/>
        <end position="192"/>
    </location>
</feature>
<dbReference type="GO" id="GO:0016787">
    <property type="term" value="F:hydrolase activity"/>
    <property type="evidence" value="ECO:0007669"/>
    <property type="project" value="UniProtKB-KW"/>
</dbReference>
<comment type="catalytic activity">
    <reaction evidence="2">
        <text>ATP + H2O = ADP + phosphate + H(+)</text>
        <dbReference type="Rhea" id="RHEA:13065"/>
        <dbReference type="ChEBI" id="CHEBI:15377"/>
        <dbReference type="ChEBI" id="CHEBI:15378"/>
        <dbReference type="ChEBI" id="CHEBI:30616"/>
        <dbReference type="ChEBI" id="CHEBI:43474"/>
        <dbReference type="ChEBI" id="CHEBI:456216"/>
        <dbReference type="EC" id="5.6.2.3"/>
    </reaction>
</comment>
<dbReference type="EC" id="5.6.2.3" evidence="2"/>
<dbReference type="Pfam" id="PF05970">
    <property type="entry name" value="PIF1"/>
    <property type="match status" value="1"/>
</dbReference>
<reference evidence="6" key="1">
    <citation type="submission" date="2020-07" db="EMBL/GenBank/DDBJ databases">
        <title>The High-quality genome of the commercially important snow crab, Chionoecetes opilio.</title>
        <authorList>
            <person name="Jeong J.-H."/>
            <person name="Ryu S."/>
        </authorList>
    </citation>
    <scope>NUCLEOTIDE SEQUENCE</scope>
    <source>
        <strain evidence="6">MADBK_172401_WGS</strain>
        <tissue evidence="6">Digestive gland</tissue>
    </source>
</reference>
<name>A0A8J4XKL1_CHIOP</name>
<comment type="cofactor">
    <cofactor evidence="2">
        <name>Mg(2+)</name>
        <dbReference type="ChEBI" id="CHEBI:18420"/>
    </cofactor>
</comment>
<dbReference type="GO" id="GO:0005524">
    <property type="term" value="F:ATP binding"/>
    <property type="evidence" value="ECO:0007669"/>
    <property type="project" value="UniProtKB-KW"/>
</dbReference>
<evidence type="ECO:0000259" key="5">
    <source>
        <dbReference type="Pfam" id="PF25344"/>
    </source>
</evidence>
<dbReference type="AlphaFoldDB" id="A0A8J4XKL1"/>
<feature type="region of interest" description="Disordered" evidence="3">
    <location>
        <begin position="146"/>
        <end position="202"/>
    </location>
</feature>
<evidence type="ECO:0000313" key="6">
    <source>
        <dbReference type="EMBL" id="KAG0701619.1"/>
    </source>
</evidence>
<sequence length="405" mass="44964">METPKKEPQVCVPPLHCTLTVQVMQQGSPHATTHRKVRLILGRNNFRGLVLRMEGPKHSQQWPLHNFQLHTRFHKEGKATISLKDSSTNLMMSNAPPNQLLVLLKVLHTKKAAAEGGTKAATARQQLLSSRPSAFEEISPLTLKECEGARKRDGRPPLRECNGTQQQQQPGASPVTSKRRLEDAPGGRDKVARRNNPTSLTAEQRRVIQAVQAGQNVFFTARGRARASCCSVWGVSLPRNSTFVTASTGVAASHIGGSTLHSFAGVGSGDGSLEQCLRLASRKVIAQQWKRCRHLIVDEVSMVDGLFFEKLEAVARTVRNNDKPFGGIQLILCGDFLQLPPVTRPGQQRVFCFQTEAWDRCISLTLELTDVKRQDDPEFIRILQAVRLGREVPKIRAVRFHLAYS</sequence>
<keyword evidence="2" id="KW-0227">DNA damage</keyword>
<dbReference type="Proteomes" id="UP000770661">
    <property type="component" value="Unassembled WGS sequence"/>
</dbReference>
<feature type="compositionally biased region" description="Basic and acidic residues" evidence="3">
    <location>
        <begin position="146"/>
        <end position="158"/>
    </location>
</feature>
<feature type="domain" description="PIF1/LRR1 pleckstrin homology" evidence="5">
    <location>
        <begin position="15"/>
        <end position="113"/>
    </location>
</feature>
<dbReference type="PANTHER" id="PTHR47642:SF7">
    <property type="entry name" value="ATP-DEPENDENT DNA HELICASE PIF1"/>
    <property type="match status" value="1"/>
</dbReference>
<keyword evidence="2" id="KW-0547">Nucleotide-binding</keyword>
<keyword evidence="2" id="KW-0378">Hydrolase</keyword>
<comment type="caution">
    <text evidence="6">The sequence shown here is derived from an EMBL/GenBank/DDBJ whole genome shotgun (WGS) entry which is preliminary data.</text>
</comment>
<keyword evidence="7" id="KW-1185">Reference proteome</keyword>
<dbReference type="GO" id="GO:0000723">
    <property type="term" value="P:telomere maintenance"/>
    <property type="evidence" value="ECO:0007669"/>
    <property type="project" value="InterPro"/>
</dbReference>
<keyword evidence="1" id="KW-0539">Nucleus</keyword>
<feature type="domain" description="DNA helicase Pif1-like DEAD-box helicase" evidence="4">
    <location>
        <begin position="200"/>
        <end position="390"/>
    </location>
</feature>
<dbReference type="InterPro" id="IPR051055">
    <property type="entry name" value="PIF1_helicase"/>
</dbReference>
<dbReference type="SUPFAM" id="SSF52540">
    <property type="entry name" value="P-loop containing nucleoside triphosphate hydrolases"/>
    <property type="match status" value="1"/>
</dbReference>
<dbReference type="InterPro" id="IPR027417">
    <property type="entry name" value="P-loop_NTPase"/>
</dbReference>
<dbReference type="Gene3D" id="3.40.50.300">
    <property type="entry name" value="P-loop containing nucleotide triphosphate hydrolases"/>
    <property type="match status" value="1"/>
</dbReference>
<dbReference type="Pfam" id="PF25344">
    <property type="entry name" value="PH_LRR1"/>
    <property type="match status" value="1"/>
</dbReference>
<gene>
    <name evidence="6" type="primary">pif1_0</name>
    <name evidence="6" type="ORF">GWK47_002909</name>
</gene>
<dbReference type="InterPro" id="IPR010285">
    <property type="entry name" value="DNA_helicase_pif1-like_DEAD"/>
</dbReference>
<evidence type="ECO:0000256" key="1">
    <source>
        <dbReference type="ARBA" id="ARBA00023242"/>
    </source>
</evidence>
<organism evidence="6 7">
    <name type="scientific">Chionoecetes opilio</name>
    <name type="common">Atlantic snow crab</name>
    <name type="synonym">Cancer opilio</name>
    <dbReference type="NCBI Taxonomy" id="41210"/>
    <lineage>
        <taxon>Eukaryota</taxon>
        <taxon>Metazoa</taxon>
        <taxon>Ecdysozoa</taxon>
        <taxon>Arthropoda</taxon>
        <taxon>Crustacea</taxon>
        <taxon>Multicrustacea</taxon>
        <taxon>Malacostraca</taxon>
        <taxon>Eumalacostraca</taxon>
        <taxon>Eucarida</taxon>
        <taxon>Decapoda</taxon>
        <taxon>Pleocyemata</taxon>
        <taxon>Brachyura</taxon>
        <taxon>Eubrachyura</taxon>
        <taxon>Majoidea</taxon>
        <taxon>Majidae</taxon>
        <taxon>Chionoecetes</taxon>
    </lineage>
</organism>
<evidence type="ECO:0000256" key="2">
    <source>
        <dbReference type="RuleBase" id="RU363044"/>
    </source>
</evidence>